<feature type="non-terminal residue" evidence="1">
    <location>
        <position position="1"/>
    </location>
</feature>
<reference evidence="1" key="1">
    <citation type="submission" date="2020-02" db="EMBL/GenBank/DDBJ databases">
        <authorList>
            <person name="Meier V. D."/>
        </authorList>
    </citation>
    <scope>NUCLEOTIDE SEQUENCE</scope>
    <source>
        <strain evidence="1">AVDCRST_MAG89</strain>
    </source>
</reference>
<organism evidence="1">
    <name type="scientific">uncultured Gemmatimonadota bacterium</name>
    <dbReference type="NCBI Taxonomy" id="203437"/>
    <lineage>
        <taxon>Bacteria</taxon>
        <taxon>Pseudomonadati</taxon>
        <taxon>Gemmatimonadota</taxon>
        <taxon>environmental samples</taxon>
    </lineage>
</organism>
<protein>
    <submittedName>
        <fullName evidence="1">Uncharacterized protein</fullName>
    </submittedName>
</protein>
<proteinExistence type="predicted"/>
<sequence length="143" mass="15643">CEELITGLELVDYDELSRRLPEASGAARKSMLNLLKAHPSSYSTDDIPRLEALKAQIEETFPYLWTRTSIKGLFGGDKEGWACGCGKTVRLDATECGTCSLDAWGFTVGEYHRNAAVADLDGRLHSLREYFAPGASPDTTPQA</sequence>
<dbReference type="EMBL" id="CADCTV010000585">
    <property type="protein sequence ID" value="CAA9344688.1"/>
    <property type="molecule type" value="Genomic_DNA"/>
</dbReference>
<gene>
    <name evidence="1" type="ORF">AVDCRST_MAG89-2795</name>
</gene>
<dbReference type="AlphaFoldDB" id="A0A6J4LZ58"/>
<name>A0A6J4LZ58_9BACT</name>
<evidence type="ECO:0000313" key="1">
    <source>
        <dbReference type="EMBL" id="CAA9344688.1"/>
    </source>
</evidence>
<accession>A0A6J4LZ58</accession>